<dbReference type="AlphaFoldDB" id="A0AAV9Z0T3"/>
<comment type="caution">
    <text evidence="2">The sequence shown here is derived from an EMBL/GenBank/DDBJ whole genome shotgun (WGS) entry which is preliminary data.</text>
</comment>
<dbReference type="PANTHER" id="PTHR24347">
    <property type="entry name" value="SERINE/THREONINE-PROTEIN KINASE"/>
    <property type="match status" value="1"/>
</dbReference>
<dbReference type="Proteomes" id="UP001362999">
    <property type="component" value="Unassembled WGS sequence"/>
</dbReference>
<dbReference type="InterPro" id="IPR000719">
    <property type="entry name" value="Prot_kinase_dom"/>
</dbReference>
<dbReference type="InterPro" id="IPR011009">
    <property type="entry name" value="Kinase-like_dom_sf"/>
</dbReference>
<organism evidence="2 3">
    <name type="scientific">Favolaschia claudopus</name>
    <dbReference type="NCBI Taxonomy" id="2862362"/>
    <lineage>
        <taxon>Eukaryota</taxon>
        <taxon>Fungi</taxon>
        <taxon>Dikarya</taxon>
        <taxon>Basidiomycota</taxon>
        <taxon>Agaricomycotina</taxon>
        <taxon>Agaricomycetes</taxon>
        <taxon>Agaricomycetidae</taxon>
        <taxon>Agaricales</taxon>
        <taxon>Marasmiineae</taxon>
        <taxon>Mycenaceae</taxon>
        <taxon>Favolaschia</taxon>
    </lineage>
</organism>
<dbReference type="Gene3D" id="1.10.510.10">
    <property type="entry name" value="Transferase(Phosphotransferase) domain 1"/>
    <property type="match status" value="1"/>
</dbReference>
<keyword evidence="2" id="KW-0808">Transferase</keyword>
<proteinExistence type="predicted"/>
<protein>
    <submittedName>
        <fullName evidence="2">Kinase domain-containing protein</fullName>
    </submittedName>
</protein>
<dbReference type="GO" id="GO:0005524">
    <property type="term" value="F:ATP binding"/>
    <property type="evidence" value="ECO:0007669"/>
    <property type="project" value="InterPro"/>
</dbReference>
<sequence length="364" mass="41441">MGYDWEKRDGFLRGLGYTLRFNAPHERSSMHPRTNLMDAVTSEGQRVLLKAVSTSAHPHEAAIGQLMTASPHSEDPRNHCISIQDIVQDPYDSDIHLLVMPICIPLDRPMFDTVGEVVDCIRQILEGIQYMHGNYIAHRDCNFTNVMQDPAVYPDGNFHPASPWMDSSYSHRSRPITRTECWPRYLIIDFGLSRRYDPSRGPPLEGIILGGDKSPPEHQKNLQCNPFPTDIYFLGNLLRSFVRPTWSPLLFSDVRAFDAPHRPLSFILPLIEKMMQQEPAQRPTIDEVVAEFEAVSRGLTKAHLRRPAQPLHSLVNLLRHRLRQAKRAWNGIPPLPPYTPYIPSSPLSGDMRDFFTKLPVAVGN</sequence>
<evidence type="ECO:0000313" key="2">
    <source>
        <dbReference type="EMBL" id="KAK6966902.1"/>
    </source>
</evidence>
<accession>A0AAV9Z0T3</accession>
<dbReference type="EMBL" id="JAWWNJ010000252">
    <property type="protein sequence ID" value="KAK6966902.1"/>
    <property type="molecule type" value="Genomic_DNA"/>
</dbReference>
<dbReference type="SUPFAM" id="SSF56112">
    <property type="entry name" value="Protein kinase-like (PK-like)"/>
    <property type="match status" value="1"/>
</dbReference>
<keyword evidence="2" id="KW-0418">Kinase</keyword>
<dbReference type="SMART" id="SM00220">
    <property type="entry name" value="S_TKc"/>
    <property type="match status" value="1"/>
</dbReference>
<evidence type="ECO:0000313" key="3">
    <source>
        <dbReference type="Proteomes" id="UP001362999"/>
    </source>
</evidence>
<keyword evidence="3" id="KW-1185">Reference proteome</keyword>
<evidence type="ECO:0000259" key="1">
    <source>
        <dbReference type="PROSITE" id="PS50011"/>
    </source>
</evidence>
<reference evidence="2 3" key="1">
    <citation type="journal article" date="2024" name="J Genomics">
        <title>Draft genome sequencing and assembly of Favolaschia claudopus CIRM-BRFM 2984 isolated from oak limbs.</title>
        <authorList>
            <person name="Navarro D."/>
            <person name="Drula E."/>
            <person name="Chaduli D."/>
            <person name="Cazenave R."/>
            <person name="Ahrendt S."/>
            <person name="Wang J."/>
            <person name="Lipzen A."/>
            <person name="Daum C."/>
            <person name="Barry K."/>
            <person name="Grigoriev I.V."/>
            <person name="Favel A."/>
            <person name="Rosso M.N."/>
            <person name="Martin F."/>
        </authorList>
    </citation>
    <scope>NUCLEOTIDE SEQUENCE [LARGE SCALE GENOMIC DNA]</scope>
    <source>
        <strain evidence="2 3">CIRM-BRFM 2984</strain>
    </source>
</reference>
<feature type="domain" description="Protein kinase" evidence="1">
    <location>
        <begin position="1"/>
        <end position="295"/>
    </location>
</feature>
<name>A0AAV9Z0T3_9AGAR</name>
<gene>
    <name evidence="2" type="ORF">R3P38DRAFT_3337686</name>
</gene>
<dbReference type="PROSITE" id="PS50011">
    <property type="entry name" value="PROTEIN_KINASE_DOM"/>
    <property type="match status" value="1"/>
</dbReference>
<dbReference type="GO" id="GO:0004672">
    <property type="term" value="F:protein kinase activity"/>
    <property type="evidence" value="ECO:0007669"/>
    <property type="project" value="InterPro"/>
</dbReference>